<evidence type="ECO:0000256" key="2">
    <source>
        <dbReference type="ARBA" id="ARBA00022525"/>
    </source>
</evidence>
<comment type="subcellular location">
    <subcellularLocation>
        <location evidence="1">Secreted</location>
    </subcellularLocation>
</comment>
<evidence type="ECO:0000313" key="7">
    <source>
        <dbReference type="EMBL" id="JAB68966.1"/>
    </source>
</evidence>
<keyword evidence="2" id="KW-0964">Secreted</keyword>
<keyword evidence="3 6" id="KW-0732">Signal</keyword>
<evidence type="ECO:0000256" key="5">
    <source>
        <dbReference type="ARBA" id="ARBA00034321"/>
    </source>
</evidence>
<reference evidence="7" key="1">
    <citation type="journal article" date="2015" name="Sci. Rep.">
        <title>Tissue- and time-dependent transcription in Ixodes ricinus salivary glands and midguts when blood feeding on the vertebrate host.</title>
        <authorList>
            <person name="Kotsyfakis M."/>
            <person name="Schwarz A."/>
            <person name="Erhart J."/>
            <person name="Ribeiro J.M."/>
        </authorList>
    </citation>
    <scope>NUCLEOTIDE SEQUENCE</scope>
    <source>
        <tissue evidence="7">Salivary gland and midgut</tissue>
    </source>
</reference>
<keyword evidence="4" id="KW-0325">Glycoprotein</keyword>
<sequence>MIRMVILPLSVVLLAASGDILAKDPKQDADECREGLGDYITTICTNSKGTFVKFSECSYTCASNNVRDQPTLTTSFLPNGLPCGRCKECCNGRCQPVKLELKNPLTLKTSCRA</sequence>
<dbReference type="InterPro" id="IPR021971">
    <property type="entry name" value="Salp15"/>
</dbReference>
<evidence type="ECO:0000256" key="3">
    <source>
        <dbReference type="ARBA" id="ARBA00022729"/>
    </source>
</evidence>
<dbReference type="Pfam" id="PF12115">
    <property type="entry name" value="Salp15"/>
    <property type="match status" value="1"/>
</dbReference>
<name>V5IBG0_IXORI</name>
<dbReference type="AlphaFoldDB" id="V5IBG0"/>
<dbReference type="GO" id="GO:0005576">
    <property type="term" value="C:extracellular region"/>
    <property type="evidence" value="ECO:0007669"/>
    <property type="project" value="UniProtKB-SubCell"/>
</dbReference>
<feature type="chain" id="PRO_5004736916" evidence="6">
    <location>
        <begin position="23"/>
        <end position="113"/>
    </location>
</feature>
<accession>V5IBG0</accession>
<evidence type="ECO:0000256" key="6">
    <source>
        <dbReference type="SAM" id="SignalP"/>
    </source>
</evidence>
<dbReference type="EMBL" id="GANP01015502">
    <property type="protein sequence ID" value="JAB68966.1"/>
    <property type="molecule type" value="mRNA"/>
</dbReference>
<comment type="similarity">
    <text evidence="5">Belongs to the salp15 family.</text>
</comment>
<feature type="signal peptide" evidence="6">
    <location>
        <begin position="1"/>
        <end position="22"/>
    </location>
</feature>
<evidence type="ECO:0000256" key="4">
    <source>
        <dbReference type="ARBA" id="ARBA00023180"/>
    </source>
</evidence>
<organism evidence="7">
    <name type="scientific">Ixodes ricinus</name>
    <name type="common">Common tick</name>
    <name type="synonym">Acarus ricinus</name>
    <dbReference type="NCBI Taxonomy" id="34613"/>
    <lineage>
        <taxon>Eukaryota</taxon>
        <taxon>Metazoa</taxon>
        <taxon>Ecdysozoa</taxon>
        <taxon>Arthropoda</taxon>
        <taxon>Chelicerata</taxon>
        <taxon>Arachnida</taxon>
        <taxon>Acari</taxon>
        <taxon>Parasitiformes</taxon>
        <taxon>Ixodida</taxon>
        <taxon>Ixodoidea</taxon>
        <taxon>Ixodidae</taxon>
        <taxon>Ixodinae</taxon>
        <taxon>Ixodes</taxon>
    </lineage>
</organism>
<proteinExistence type="evidence at transcript level"/>
<protein>
    <submittedName>
        <fullName evidence="7">Putative secreted protein</fullName>
    </submittedName>
</protein>
<evidence type="ECO:0000256" key="1">
    <source>
        <dbReference type="ARBA" id="ARBA00004613"/>
    </source>
</evidence>